<feature type="transmembrane region" description="Helical" evidence="1">
    <location>
        <begin position="125"/>
        <end position="144"/>
    </location>
</feature>
<dbReference type="Pfam" id="PF04657">
    <property type="entry name" value="DMT_YdcZ"/>
    <property type="match status" value="1"/>
</dbReference>
<protein>
    <submittedName>
        <fullName evidence="2">DMT family transporter</fullName>
    </submittedName>
</protein>
<dbReference type="PANTHER" id="PTHR34821">
    <property type="entry name" value="INNER MEMBRANE PROTEIN YDCZ"/>
    <property type="match status" value="1"/>
</dbReference>
<feature type="transmembrane region" description="Helical" evidence="1">
    <location>
        <begin position="35"/>
        <end position="56"/>
    </location>
</feature>
<dbReference type="EMBL" id="JBHUHD010000001">
    <property type="protein sequence ID" value="MFD2142702.1"/>
    <property type="molecule type" value="Genomic_DNA"/>
</dbReference>
<dbReference type="RefSeq" id="WP_213353519.1">
    <property type="nucleotide sequence ID" value="NZ_JAHBGB010000037.1"/>
</dbReference>
<feature type="transmembrane region" description="Helical" evidence="1">
    <location>
        <begin position="93"/>
        <end position="113"/>
    </location>
</feature>
<evidence type="ECO:0000313" key="3">
    <source>
        <dbReference type="Proteomes" id="UP001597299"/>
    </source>
</evidence>
<dbReference type="PANTHER" id="PTHR34821:SF2">
    <property type="entry name" value="INNER MEMBRANE PROTEIN YDCZ"/>
    <property type="match status" value="1"/>
</dbReference>
<sequence length="146" mass="15088">MNLILHLGVVAAGIAVAFQQVLNANLRTELASPYWAGLASYAVGTLSMVAVLLFTGSTLPSAAALGRTSWWSWSGGLFGALFILTAILAVPRIGAATTLALVVVGQMVGSLAFDHYGILGLQQHTVSPTRLAGAALLIAGVFLIQR</sequence>
<dbReference type="InterPro" id="IPR006750">
    <property type="entry name" value="YdcZ"/>
</dbReference>
<reference evidence="3" key="1">
    <citation type="journal article" date="2019" name="Int. J. Syst. Evol. Microbiol.">
        <title>The Global Catalogue of Microorganisms (GCM) 10K type strain sequencing project: providing services to taxonomists for standard genome sequencing and annotation.</title>
        <authorList>
            <consortium name="The Broad Institute Genomics Platform"/>
            <consortium name="The Broad Institute Genome Sequencing Center for Infectious Disease"/>
            <person name="Wu L."/>
            <person name="Ma J."/>
        </authorList>
    </citation>
    <scope>NUCLEOTIDE SEQUENCE [LARGE SCALE GENOMIC DNA]</scope>
    <source>
        <strain evidence="3">CCM 7435</strain>
    </source>
</reference>
<dbReference type="Proteomes" id="UP001597299">
    <property type="component" value="Unassembled WGS sequence"/>
</dbReference>
<keyword evidence="3" id="KW-1185">Reference proteome</keyword>
<keyword evidence="1" id="KW-1133">Transmembrane helix</keyword>
<name>A0ABW4Z248_9HYPH</name>
<proteinExistence type="predicted"/>
<organism evidence="2 3">
    <name type="scientific">Ancylobacter oerskovii</name>
    <dbReference type="NCBI Taxonomy" id="459519"/>
    <lineage>
        <taxon>Bacteria</taxon>
        <taxon>Pseudomonadati</taxon>
        <taxon>Pseudomonadota</taxon>
        <taxon>Alphaproteobacteria</taxon>
        <taxon>Hyphomicrobiales</taxon>
        <taxon>Xanthobacteraceae</taxon>
        <taxon>Ancylobacter</taxon>
    </lineage>
</organism>
<evidence type="ECO:0000313" key="2">
    <source>
        <dbReference type="EMBL" id="MFD2142702.1"/>
    </source>
</evidence>
<evidence type="ECO:0000256" key="1">
    <source>
        <dbReference type="SAM" id="Phobius"/>
    </source>
</evidence>
<gene>
    <name evidence="2" type="ORF">ACFSNC_20025</name>
</gene>
<comment type="caution">
    <text evidence="2">The sequence shown here is derived from an EMBL/GenBank/DDBJ whole genome shotgun (WGS) entry which is preliminary data.</text>
</comment>
<keyword evidence="1" id="KW-0812">Transmembrane</keyword>
<feature type="transmembrane region" description="Helical" evidence="1">
    <location>
        <begin position="68"/>
        <end position="87"/>
    </location>
</feature>
<keyword evidence="1" id="KW-0472">Membrane</keyword>
<accession>A0ABW4Z248</accession>